<gene>
    <name evidence="4" type="ORF">PHAMO_470060</name>
</gene>
<evidence type="ECO:0000259" key="3">
    <source>
        <dbReference type="Pfam" id="PF18157"/>
    </source>
</evidence>
<protein>
    <recommendedName>
        <fullName evidence="6">DUF3893 domain-containing protein</fullName>
    </recommendedName>
</protein>
<dbReference type="OrthoDB" id="8477091at2"/>
<evidence type="ECO:0000313" key="5">
    <source>
        <dbReference type="Proteomes" id="UP000004169"/>
    </source>
</evidence>
<dbReference type="eggNOG" id="ENOG5033Y4N">
    <property type="taxonomic scope" value="Bacteria"/>
</dbReference>
<comment type="caution">
    <text evidence="4">The sequence shown here is derived from an EMBL/GenBank/DDBJ whole genome shotgun (WGS) entry which is preliminary data.</text>
</comment>
<dbReference type="Pfam" id="PF18157">
    <property type="entry name" value="MID_pPIWI_RE"/>
    <property type="match status" value="1"/>
</dbReference>
<organism evidence="4 5">
    <name type="scientific">Magnetospirillum molischianum DSM 120</name>
    <dbReference type="NCBI Taxonomy" id="1150626"/>
    <lineage>
        <taxon>Bacteria</taxon>
        <taxon>Pseudomonadati</taxon>
        <taxon>Pseudomonadota</taxon>
        <taxon>Alphaproteobacteria</taxon>
        <taxon>Rhodospirillales</taxon>
        <taxon>Rhodospirillaceae</taxon>
        <taxon>Magnetospirillum</taxon>
    </lineage>
</organism>
<proteinExistence type="predicted"/>
<dbReference type="InterPro" id="IPR024996">
    <property type="entry name" value="RNaseH_pPIWI_RE"/>
</dbReference>
<dbReference type="STRING" id="1150626.PHAMO_470060"/>
<dbReference type="InterPro" id="IPR040496">
    <property type="entry name" value="MID_pPIWI_RE"/>
</dbReference>
<accession>H8FWS1</accession>
<keyword evidence="5" id="KW-1185">Reference proteome</keyword>
<dbReference type="AlphaFoldDB" id="H8FWS1"/>
<feature type="domain" description="pPIWI-RE RNaseH" evidence="1">
    <location>
        <begin position="610"/>
        <end position="867"/>
    </location>
</feature>
<evidence type="ECO:0000259" key="2">
    <source>
        <dbReference type="Pfam" id="PF13111"/>
    </source>
</evidence>
<evidence type="ECO:0008006" key="6">
    <source>
        <dbReference type="Google" id="ProtNLM"/>
    </source>
</evidence>
<reference evidence="4 5" key="1">
    <citation type="journal article" date="2012" name="J. Bacteriol.">
        <title>Draft Genome Sequence of the Purple Photosynthetic Bacterium Phaeospirillum molischianum DSM120, a Particularly Versatile Bacterium.</title>
        <authorList>
            <person name="Duquesne K."/>
            <person name="Prima V."/>
            <person name="Ji B."/>
            <person name="Rouy Z."/>
            <person name="Medigue C."/>
            <person name="Talla E."/>
            <person name="Sturgis J.N."/>
        </authorList>
    </citation>
    <scope>NUCLEOTIDE SEQUENCE [LARGE SCALE GENOMIC DNA]</scope>
    <source>
        <strain evidence="5">DSM120</strain>
    </source>
</reference>
<dbReference type="InterPro" id="IPR025085">
    <property type="entry name" value="pPIWI_RE_X"/>
</dbReference>
<evidence type="ECO:0000259" key="1">
    <source>
        <dbReference type="Pfam" id="PF13032"/>
    </source>
</evidence>
<dbReference type="Pfam" id="PF13032">
    <property type="entry name" value="RNaseH_pPIWI_RE"/>
    <property type="match status" value="1"/>
</dbReference>
<feature type="domain" description="pPIWI-RE module N-terminal" evidence="2">
    <location>
        <begin position="12"/>
        <end position="266"/>
    </location>
</feature>
<dbReference type="Pfam" id="PF13111">
    <property type="entry name" value="pPIWI_RE_X"/>
    <property type="match status" value="1"/>
</dbReference>
<name>H8FWS1_MAGML</name>
<dbReference type="Proteomes" id="UP000004169">
    <property type="component" value="Unassembled WGS sequence"/>
</dbReference>
<dbReference type="EMBL" id="CAHP01000042">
    <property type="protein sequence ID" value="CCG42809.1"/>
    <property type="molecule type" value="Genomic_DNA"/>
</dbReference>
<dbReference type="RefSeq" id="WP_002730618.1">
    <property type="nucleotide sequence ID" value="NZ_CAHP01000042.1"/>
</dbReference>
<feature type="domain" description="Prokaryotic pPIWI-RE MID" evidence="3">
    <location>
        <begin position="501"/>
        <end position="600"/>
    </location>
</feature>
<sequence length="873" mass="97211">MANIDTLQLSAWVPTGQVEQLVLTRYKMPTSAHEILAQWCREKTNRESDPITVVLQGLSEILATLVPDVAFMKHDYDRVERGKRLHLFFLGDRSGDEALRSKVQAAFSMWLGILYPNKPGDIRASIAASVADRANWVSFEVSTKLKEHPGACAVPEDGMLYDALTAHAARALAGKRITFRSGETKLLVLETAQASPYEGLELVAFPPKRDPNKPDCFWSEVITVSAATFPERPGIHILARPSIRNWGTISRWSTNSDPTRRMDVFIPGQMGDDDMAPCYQHSSFEFRPRQNKTKPERSIVADWNHKEDERVLDLVRRLSGSNKVDGGDVVSPVANDQGLWALPRLGNVHGDRYLPGGSGVGWFDRMDMANSLDGAFAEAGFQRVGALARLRRSLGVEKPFGDKGEHVDRRKALAKALARLGNPNNHLDLFVLHQLDGTPTAVVEEIIKFFGEPTGREGATLRWADEQLSISVISSSAGPLSLKLPKVEVTEDEKIGRTAAQISQVRRHKQDERNRTVEEAMTDHVRQVRGNGAAVACAILEMNAELKEDSWTDPYAMAKRELARHRILPQVVLVEAEQATDKYRMAVRDCVRMLGVVPTNDETLDYAPAAITVIQLNKEIVGGGRASHAFPLAARVRQGALECAVPTENGEPEWIPYAEAGLRILSGNYGKFGRSRDDETEQKYGAFFANVLEQIDSHGACAVIAEAETIAQKWPGLQNGKLIFDHLPVTNQTFTPSKLPNTRIIRVSPDPKKQPTHYHEGENKDVSGFFAWEGTERTFYALKVAPRSAKTVKGNSVISRHLTEDSNMRRDDAVRQLMQLDEICVVFCQPDDDFQSLALLTHRLRQVHAQFSDDTRKPFPLHELRLLGRSATL</sequence>
<evidence type="ECO:0000313" key="4">
    <source>
        <dbReference type="EMBL" id="CCG42809.1"/>
    </source>
</evidence>